<dbReference type="InterPro" id="IPR020568">
    <property type="entry name" value="Ribosomal_Su5_D2-typ_SF"/>
</dbReference>
<dbReference type="Pfam" id="PF09186">
    <property type="entry name" value="DUF1949"/>
    <property type="match status" value="1"/>
</dbReference>
<dbReference type="AlphaFoldDB" id="A0A096DPI4"/>
<name>A0A096DPI4_9FIRM</name>
<dbReference type="RefSeq" id="WP_035161847.1">
    <property type="nucleotide sequence ID" value="NZ_AZTB01000005.1"/>
</dbReference>
<dbReference type="InterPro" id="IPR036956">
    <property type="entry name" value="Impact_N_sf"/>
</dbReference>
<dbReference type="Pfam" id="PF01205">
    <property type="entry name" value="Impact_N"/>
    <property type="match status" value="1"/>
</dbReference>
<comment type="caution">
    <text evidence="4">The sequence shown here is derived from an EMBL/GenBank/DDBJ whole genome shotgun (WGS) entry which is preliminary data.</text>
</comment>
<dbReference type="SUPFAM" id="SSF54211">
    <property type="entry name" value="Ribosomal protein S5 domain 2-like"/>
    <property type="match status" value="1"/>
</dbReference>
<feature type="domain" description="UPF0029" evidence="3">
    <location>
        <begin position="141"/>
        <end position="195"/>
    </location>
</feature>
<gene>
    <name evidence="4" type="ORF">Y919_01835</name>
</gene>
<dbReference type="InterPro" id="IPR035647">
    <property type="entry name" value="EFG_III/V"/>
</dbReference>
<accession>A0A096DPI4</accession>
<protein>
    <recommendedName>
        <fullName evidence="6">Thymidylate synthase</fullName>
    </recommendedName>
</protein>
<dbReference type="InterPro" id="IPR015269">
    <property type="entry name" value="UPF0029_Impact_C"/>
</dbReference>
<evidence type="ECO:0000256" key="1">
    <source>
        <dbReference type="ARBA" id="ARBA00007665"/>
    </source>
</evidence>
<organism evidence="4 5">
    <name type="scientific">Caloranaerobacter azorensis H53214</name>
    <dbReference type="NCBI Taxonomy" id="1156417"/>
    <lineage>
        <taxon>Bacteria</taxon>
        <taxon>Bacillati</taxon>
        <taxon>Bacillota</taxon>
        <taxon>Tissierellia</taxon>
        <taxon>Tissierellales</taxon>
        <taxon>Thermohalobacteraceae</taxon>
        <taxon>Caloranaerobacter</taxon>
    </lineage>
</organism>
<dbReference type="NCBIfam" id="TIGR00257">
    <property type="entry name" value="IMPACT_YIGZ"/>
    <property type="match status" value="1"/>
</dbReference>
<dbReference type="InterPro" id="IPR001498">
    <property type="entry name" value="Impact_N"/>
</dbReference>
<dbReference type="Proteomes" id="UP000029622">
    <property type="component" value="Unassembled WGS sequence"/>
</dbReference>
<evidence type="ECO:0000313" key="4">
    <source>
        <dbReference type="EMBL" id="KGG81151.1"/>
    </source>
</evidence>
<comment type="similarity">
    <text evidence="1">Belongs to the IMPACT family.</text>
</comment>
<reference evidence="4 5" key="1">
    <citation type="submission" date="2013-12" db="EMBL/GenBank/DDBJ databases">
        <title>Draft genome sequence of Caloranaerobacter sp. H53214.</title>
        <authorList>
            <person name="Jiang L.J."/>
            <person name="Shao Z.Z."/>
            <person name="Long M.N."/>
        </authorList>
    </citation>
    <scope>NUCLEOTIDE SEQUENCE [LARGE SCALE GENOMIC DNA]</scope>
    <source>
        <strain evidence="4 5">H53214</strain>
    </source>
</reference>
<dbReference type="PROSITE" id="PS00910">
    <property type="entry name" value="UPF0029"/>
    <property type="match status" value="1"/>
</dbReference>
<dbReference type="InterPro" id="IPR020569">
    <property type="entry name" value="UPF0029_Impact_CS"/>
</dbReference>
<dbReference type="GO" id="GO:0006446">
    <property type="term" value="P:regulation of translational initiation"/>
    <property type="evidence" value="ECO:0007669"/>
    <property type="project" value="TreeGrafter"/>
</dbReference>
<evidence type="ECO:0000313" key="5">
    <source>
        <dbReference type="Proteomes" id="UP000029622"/>
    </source>
</evidence>
<dbReference type="STRING" id="1156417.Y919_01835"/>
<evidence type="ECO:0000259" key="3">
    <source>
        <dbReference type="Pfam" id="PF09186"/>
    </source>
</evidence>
<dbReference type="InterPro" id="IPR023582">
    <property type="entry name" value="Impact"/>
</dbReference>
<evidence type="ECO:0000259" key="2">
    <source>
        <dbReference type="Pfam" id="PF01205"/>
    </source>
</evidence>
<evidence type="ECO:0008006" key="6">
    <source>
        <dbReference type="Google" id="ProtNLM"/>
    </source>
</evidence>
<dbReference type="PANTHER" id="PTHR16301">
    <property type="entry name" value="IMPACT-RELATED"/>
    <property type="match status" value="1"/>
</dbReference>
<dbReference type="GO" id="GO:0005737">
    <property type="term" value="C:cytoplasm"/>
    <property type="evidence" value="ECO:0007669"/>
    <property type="project" value="TreeGrafter"/>
</dbReference>
<sequence>MKNRYRTLHKYGEDEIIINKSRFIGYAKPIDSEQEAIEFINEIRTKHRDATHNVYAYVFGENNNIQRYSDDGEPTGTAGIPVLEVIKKEDLRNIVVVVTRYFGGIKLGAGGLVRAYTKGAKIGIEAGIIVEKVLFKRIKARIDYTLYGKVENDLLKGGYIIDNVTYDTAVNLFILCEAVNIDELRSLLVDITNNRIQIEELDEEYYSVKDGKIIR</sequence>
<dbReference type="Gene3D" id="3.30.230.30">
    <property type="entry name" value="Impact, N-terminal domain"/>
    <property type="match status" value="1"/>
</dbReference>
<dbReference type="InterPro" id="IPR015796">
    <property type="entry name" value="Impact_YigZ-like"/>
</dbReference>
<feature type="domain" description="Impact N-terminal" evidence="2">
    <location>
        <begin position="20"/>
        <end position="121"/>
    </location>
</feature>
<proteinExistence type="inferred from homology"/>
<dbReference type="PANTHER" id="PTHR16301:SF20">
    <property type="entry name" value="IMPACT FAMILY MEMBER YIGZ"/>
    <property type="match status" value="1"/>
</dbReference>
<dbReference type="SUPFAM" id="SSF54980">
    <property type="entry name" value="EF-G C-terminal domain-like"/>
    <property type="match status" value="1"/>
</dbReference>
<dbReference type="EMBL" id="AZTB01000005">
    <property type="protein sequence ID" value="KGG81151.1"/>
    <property type="molecule type" value="Genomic_DNA"/>
</dbReference>